<dbReference type="GO" id="GO:0009252">
    <property type="term" value="P:peptidoglycan biosynthetic process"/>
    <property type="evidence" value="ECO:0007669"/>
    <property type="project" value="UniProtKB-KW"/>
</dbReference>
<comment type="function">
    <text evidence="14">Catalyzes the dephosphorylation of undecaprenyl diphosphate (UPP). Confers resistance to bacitracin.</text>
</comment>
<evidence type="ECO:0000256" key="1">
    <source>
        <dbReference type="ARBA" id="ARBA00004651"/>
    </source>
</evidence>
<evidence type="ECO:0000313" key="15">
    <source>
        <dbReference type="EMBL" id="CUH45303.1"/>
    </source>
</evidence>
<evidence type="ECO:0000256" key="8">
    <source>
        <dbReference type="ARBA" id="ARBA00022989"/>
    </source>
</evidence>
<dbReference type="PANTHER" id="PTHR30622">
    <property type="entry name" value="UNDECAPRENYL-DIPHOSPHATASE"/>
    <property type="match status" value="1"/>
</dbReference>
<dbReference type="InterPro" id="IPR003824">
    <property type="entry name" value="UppP"/>
</dbReference>
<evidence type="ECO:0000256" key="12">
    <source>
        <dbReference type="ARBA" id="ARBA00032932"/>
    </source>
</evidence>
<name>A0A0P1E8U1_9RHOB</name>
<dbReference type="Proteomes" id="UP000050786">
    <property type="component" value="Unassembled WGS sequence"/>
</dbReference>
<keyword evidence="5 14" id="KW-1003">Cell membrane</keyword>
<evidence type="ECO:0000256" key="7">
    <source>
        <dbReference type="ARBA" id="ARBA00022801"/>
    </source>
</evidence>
<keyword evidence="7 14" id="KW-0378">Hydrolase</keyword>
<organism evidence="15 16">
    <name type="scientific">Ruegeria atlantica</name>
    <dbReference type="NCBI Taxonomy" id="81569"/>
    <lineage>
        <taxon>Bacteria</taxon>
        <taxon>Pseudomonadati</taxon>
        <taxon>Pseudomonadota</taxon>
        <taxon>Alphaproteobacteria</taxon>
        <taxon>Rhodobacterales</taxon>
        <taxon>Roseobacteraceae</taxon>
        <taxon>Ruegeria</taxon>
    </lineage>
</organism>
<keyword evidence="14" id="KW-0133">Cell shape</keyword>
<feature type="transmembrane region" description="Helical" evidence="14">
    <location>
        <begin position="41"/>
        <end position="61"/>
    </location>
</feature>
<evidence type="ECO:0000256" key="2">
    <source>
        <dbReference type="ARBA" id="ARBA00010621"/>
    </source>
</evidence>
<feature type="transmembrane region" description="Helical" evidence="14">
    <location>
        <begin position="111"/>
        <end position="132"/>
    </location>
</feature>
<dbReference type="GO" id="GO:0008360">
    <property type="term" value="P:regulation of cell shape"/>
    <property type="evidence" value="ECO:0007669"/>
    <property type="project" value="UniProtKB-KW"/>
</dbReference>
<evidence type="ECO:0000256" key="10">
    <source>
        <dbReference type="ARBA" id="ARBA00023251"/>
    </source>
</evidence>
<sequence>MGLFQLILAATIQGITEFLPISSSGHLILLPSLTGMDDQGLAIDVAVHVGTLGAVILYFWSDVKQAVSGLPRALTGRVDTPQAQLAMGLIIATVPTVIVGAILFKTGLIEAFRSMAIIGWTMLVFGLVLYWADQKGPQTKEASEWGLRDALIMGLWQVLALIPGTSRSGITITGARQLGYTREDGARIAMLMSIPTILASGVLLSVDVIREADAQLARDGAIAAFFAFISALLALTLMMRLLRSVSFTPYVIYRVILGAILLVIAYS</sequence>
<dbReference type="Pfam" id="PF02673">
    <property type="entry name" value="BacA"/>
    <property type="match status" value="1"/>
</dbReference>
<dbReference type="GO" id="GO:0050380">
    <property type="term" value="F:undecaprenyl-diphosphatase activity"/>
    <property type="evidence" value="ECO:0007669"/>
    <property type="project" value="UniProtKB-UniRule"/>
</dbReference>
<evidence type="ECO:0000313" key="16">
    <source>
        <dbReference type="Proteomes" id="UP000050786"/>
    </source>
</evidence>
<keyword evidence="6 14" id="KW-0812">Transmembrane</keyword>
<reference evidence="16" key="1">
    <citation type="submission" date="2015-09" db="EMBL/GenBank/DDBJ databases">
        <authorList>
            <person name="Rodrigo-Torres L."/>
            <person name="Arahal D.R."/>
        </authorList>
    </citation>
    <scope>NUCLEOTIDE SEQUENCE [LARGE SCALE GENOMIC DNA]</scope>
    <source>
        <strain evidence="16">CECT 4293</strain>
    </source>
</reference>
<comment type="miscellaneous">
    <text evidence="14">Bacitracin is thought to be involved in the inhibition of peptidoglycan synthesis by sequestering undecaprenyl diphosphate, thereby reducing the pool of lipid carrier available.</text>
</comment>
<evidence type="ECO:0000256" key="4">
    <source>
        <dbReference type="ARBA" id="ARBA00021581"/>
    </source>
</evidence>
<dbReference type="GO" id="GO:0046677">
    <property type="term" value="P:response to antibiotic"/>
    <property type="evidence" value="ECO:0007669"/>
    <property type="project" value="UniProtKB-UniRule"/>
</dbReference>
<dbReference type="EMBL" id="CYPS01000064">
    <property type="protein sequence ID" value="CUH45303.1"/>
    <property type="molecule type" value="Genomic_DNA"/>
</dbReference>
<dbReference type="GO" id="GO:0005886">
    <property type="term" value="C:plasma membrane"/>
    <property type="evidence" value="ECO:0007669"/>
    <property type="project" value="UniProtKB-SubCell"/>
</dbReference>
<dbReference type="EC" id="3.6.1.27" evidence="3 14"/>
<keyword evidence="14" id="KW-0573">Peptidoglycan synthesis</keyword>
<accession>A0A0P1E8U1</accession>
<feature type="transmembrane region" description="Helical" evidence="14">
    <location>
        <begin position="81"/>
        <end position="104"/>
    </location>
</feature>
<comment type="subcellular location">
    <subcellularLocation>
        <location evidence="1 14">Cell membrane</location>
        <topology evidence="1 14">Multi-pass membrane protein</topology>
    </subcellularLocation>
</comment>
<keyword evidence="10 14" id="KW-0046">Antibiotic resistance</keyword>
<dbReference type="AlphaFoldDB" id="A0A0P1E8U1"/>
<feature type="transmembrane region" description="Helical" evidence="14">
    <location>
        <begin position="221"/>
        <end position="241"/>
    </location>
</feature>
<evidence type="ECO:0000256" key="6">
    <source>
        <dbReference type="ARBA" id="ARBA00022692"/>
    </source>
</evidence>
<keyword evidence="8 14" id="KW-1133">Transmembrane helix</keyword>
<evidence type="ECO:0000256" key="5">
    <source>
        <dbReference type="ARBA" id="ARBA00022475"/>
    </source>
</evidence>
<dbReference type="HAMAP" id="MF_01006">
    <property type="entry name" value="Undec_diphosphatase"/>
    <property type="match status" value="1"/>
</dbReference>
<evidence type="ECO:0000256" key="9">
    <source>
        <dbReference type="ARBA" id="ARBA00023136"/>
    </source>
</evidence>
<keyword evidence="14" id="KW-0961">Cell wall biogenesis/degradation</keyword>
<evidence type="ECO:0000256" key="3">
    <source>
        <dbReference type="ARBA" id="ARBA00012374"/>
    </source>
</evidence>
<keyword evidence="16" id="KW-1185">Reference proteome</keyword>
<keyword evidence="9 14" id="KW-0472">Membrane</keyword>
<evidence type="ECO:0000256" key="11">
    <source>
        <dbReference type="ARBA" id="ARBA00032707"/>
    </source>
</evidence>
<feature type="transmembrane region" description="Helical" evidence="14">
    <location>
        <begin position="6"/>
        <end position="29"/>
    </location>
</feature>
<evidence type="ECO:0000256" key="13">
    <source>
        <dbReference type="ARBA" id="ARBA00047594"/>
    </source>
</evidence>
<comment type="catalytic activity">
    <reaction evidence="13 14">
        <text>di-trans,octa-cis-undecaprenyl diphosphate + H2O = di-trans,octa-cis-undecaprenyl phosphate + phosphate + H(+)</text>
        <dbReference type="Rhea" id="RHEA:28094"/>
        <dbReference type="ChEBI" id="CHEBI:15377"/>
        <dbReference type="ChEBI" id="CHEBI:15378"/>
        <dbReference type="ChEBI" id="CHEBI:43474"/>
        <dbReference type="ChEBI" id="CHEBI:58405"/>
        <dbReference type="ChEBI" id="CHEBI:60392"/>
        <dbReference type="EC" id="3.6.1.27"/>
    </reaction>
</comment>
<proteinExistence type="inferred from homology"/>
<evidence type="ECO:0000256" key="14">
    <source>
        <dbReference type="HAMAP-Rule" id="MF_01006"/>
    </source>
</evidence>
<feature type="transmembrane region" description="Helical" evidence="14">
    <location>
        <begin position="188"/>
        <end position="209"/>
    </location>
</feature>
<comment type="similarity">
    <text evidence="2 14">Belongs to the UppP family.</text>
</comment>
<dbReference type="PANTHER" id="PTHR30622:SF4">
    <property type="entry name" value="UNDECAPRENYL-DIPHOSPHATASE"/>
    <property type="match status" value="1"/>
</dbReference>
<gene>
    <name evidence="14 15" type="primary">uppP</name>
    <name evidence="15" type="ORF">RUM4293_04215</name>
</gene>
<dbReference type="RefSeq" id="WP_058275199.1">
    <property type="nucleotide sequence ID" value="NZ_CYPS01000064.1"/>
</dbReference>
<dbReference type="NCBIfam" id="NF001393">
    <property type="entry name" value="PRK00281.2-4"/>
    <property type="match status" value="1"/>
</dbReference>
<protein>
    <recommendedName>
        <fullName evidence="4 14">Undecaprenyl-diphosphatase</fullName>
        <ecNumber evidence="3 14">3.6.1.27</ecNumber>
    </recommendedName>
    <alternativeName>
        <fullName evidence="12 14">Bacitracin resistance protein</fullName>
    </alternativeName>
    <alternativeName>
        <fullName evidence="11 14">Undecaprenyl pyrophosphate phosphatase</fullName>
    </alternativeName>
</protein>
<dbReference type="GO" id="GO:0071555">
    <property type="term" value="P:cell wall organization"/>
    <property type="evidence" value="ECO:0007669"/>
    <property type="project" value="UniProtKB-KW"/>
</dbReference>
<feature type="transmembrane region" description="Helical" evidence="14">
    <location>
        <begin position="247"/>
        <end position="266"/>
    </location>
</feature>